<evidence type="ECO:0000256" key="11">
    <source>
        <dbReference type="ARBA" id="ARBA00060577"/>
    </source>
</evidence>
<evidence type="ECO:0000256" key="3">
    <source>
        <dbReference type="ARBA" id="ARBA00022692"/>
    </source>
</evidence>
<dbReference type="InterPro" id="IPR002401">
    <property type="entry name" value="Cyt_P450_E_grp-I"/>
</dbReference>
<comment type="catalytic activity">
    <reaction evidence="10">
        <text>campesterol + reduced [NADPH--hemoprotein reductase] + O2 = (22S)-22-hydroxycampesterol + oxidized [NADPH--hemoprotein reductase] + H2O + H(+)</text>
        <dbReference type="Rhea" id="RHEA:69835"/>
        <dbReference type="Rhea" id="RHEA-COMP:11964"/>
        <dbReference type="Rhea" id="RHEA-COMP:11965"/>
        <dbReference type="ChEBI" id="CHEBI:15377"/>
        <dbReference type="ChEBI" id="CHEBI:15378"/>
        <dbReference type="ChEBI" id="CHEBI:15379"/>
        <dbReference type="ChEBI" id="CHEBI:28623"/>
        <dbReference type="ChEBI" id="CHEBI:57618"/>
        <dbReference type="ChEBI" id="CHEBI:58210"/>
        <dbReference type="ChEBI" id="CHEBI:72331"/>
    </reaction>
    <physiologicalReaction direction="left-to-right" evidence="10">
        <dbReference type="Rhea" id="RHEA:69836"/>
    </physiologicalReaction>
</comment>
<dbReference type="GO" id="GO:0020037">
    <property type="term" value="F:heme binding"/>
    <property type="evidence" value="ECO:0007669"/>
    <property type="project" value="InterPro"/>
</dbReference>
<dbReference type="GO" id="GO:0016020">
    <property type="term" value="C:membrane"/>
    <property type="evidence" value="ECO:0007669"/>
    <property type="project" value="UniProtKB-SubCell"/>
</dbReference>
<dbReference type="PANTHER" id="PTHR24286:SF37">
    <property type="entry name" value="CYTOCHROME P450 724B1"/>
    <property type="match status" value="1"/>
</dbReference>
<gene>
    <name evidence="17" type="ORF">M8C21_006137</name>
</gene>
<dbReference type="CDD" id="cd11043">
    <property type="entry name" value="CYP90-like"/>
    <property type="match status" value="1"/>
</dbReference>
<evidence type="ECO:0000256" key="16">
    <source>
        <dbReference type="SAM" id="Phobius"/>
    </source>
</evidence>
<name>A0AAD5BUD6_AMBAR</name>
<keyword evidence="3 16" id="KW-0812">Transmembrane</keyword>
<dbReference type="PRINTS" id="PR00385">
    <property type="entry name" value="P450"/>
</dbReference>
<dbReference type="SUPFAM" id="SSF48264">
    <property type="entry name" value="Cytochrome P450"/>
    <property type="match status" value="1"/>
</dbReference>
<organism evidence="17 18">
    <name type="scientific">Ambrosia artemisiifolia</name>
    <name type="common">Common ragweed</name>
    <dbReference type="NCBI Taxonomy" id="4212"/>
    <lineage>
        <taxon>Eukaryota</taxon>
        <taxon>Viridiplantae</taxon>
        <taxon>Streptophyta</taxon>
        <taxon>Embryophyta</taxon>
        <taxon>Tracheophyta</taxon>
        <taxon>Spermatophyta</taxon>
        <taxon>Magnoliopsida</taxon>
        <taxon>eudicotyledons</taxon>
        <taxon>Gunneridae</taxon>
        <taxon>Pentapetalae</taxon>
        <taxon>asterids</taxon>
        <taxon>campanulids</taxon>
        <taxon>Asterales</taxon>
        <taxon>Asteraceae</taxon>
        <taxon>Asteroideae</taxon>
        <taxon>Heliantheae alliance</taxon>
        <taxon>Heliantheae</taxon>
        <taxon>Ambrosia</taxon>
    </lineage>
</organism>
<evidence type="ECO:0000313" key="18">
    <source>
        <dbReference type="Proteomes" id="UP001206925"/>
    </source>
</evidence>
<comment type="pathway">
    <text evidence="11">Steroid biosynthesis.</text>
</comment>
<dbReference type="InterPro" id="IPR001128">
    <property type="entry name" value="Cyt_P450"/>
</dbReference>
<keyword evidence="6 15" id="KW-0560">Oxidoreductase</keyword>
<dbReference type="GO" id="GO:0005506">
    <property type="term" value="F:iron ion binding"/>
    <property type="evidence" value="ECO:0007669"/>
    <property type="project" value="InterPro"/>
</dbReference>
<dbReference type="Pfam" id="PF00067">
    <property type="entry name" value="p450"/>
    <property type="match status" value="1"/>
</dbReference>
<dbReference type="AlphaFoldDB" id="A0AAD5BUD6"/>
<keyword evidence="4 14" id="KW-0479">Metal-binding</keyword>
<protein>
    <recommendedName>
        <fullName evidence="12">Cytochrome P450 724B1</fullName>
    </recommendedName>
    <alternativeName>
        <fullName evidence="13">(22S)-22-hydroxycampesterol synthase</fullName>
    </alternativeName>
</protein>
<reference evidence="17" key="1">
    <citation type="submission" date="2022-06" db="EMBL/GenBank/DDBJ databases">
        <title>Uncovering the hologenomic basis of an extraordinary plant invasion.</title>
        <authorList>
            <person name="Bieker V.C."/>
            <person name="Martin M.D."/>
            <person name="Gilbert T."/>
            <person name="Hodgins K."/>
            <person name="Battlay P."/>
            <person name="Petersen B."/>
            <person name="Wilson J."/>
        </authorList>
    </citation>
    <scope>NUCLEOTIDE SEQUENCE</scope>
    <source>
        <strain evidence="17">AA19_3_7</strain>
        <tissue evidence="17">Leaf</tissue>
    </source>
</reference>
<evidence type="ECO:0000256" key="5">
    <source>
        <dbReference type="ARBA" id="ARBA00022989"/>
    </source>
</evidence>
<feature type="binding site" description="axial binding residue" evidence="14">
    <location>
        <position position="441"/>
    </location>
    <ligand>
        <name>heme</name>
        <dbReference type="ChEBI" id="CHEBI:30413"/>
    </ligand>
    <ligandPart>
        <name>Fe</name>
        <dbReference type="ChEBI" id="CHEBI:18248"/>
    </ligandPart>
</feature>
<comment type="similarity">
    <text evidence="15">Belongs to the cytochrome P450 family.</text>
</comment>
<evidence type="ECO:0000313" key="17">
    <source>
        <dbReference type="EMBL" id="KAI7728633.1"/>
    </source>
</evidence>
<keyword evidence="15" id="KW-0503">Monooxygenase</keyword>
<evidence type="ECO:0000256" key="14">
    <source>
        <dbReference type="PIRSR" id="PIRSR602401-1"/>
    </source>
</evidence>
<evidence type="ECO:0000256" key="13">
    <source>
        <dbReference type="ARBA" id="ARBA00077474"/>
    </source>
</evidence>
<dbReference type="GO" id="GO:0016125">
    <property type="term" value="P:sterol metabolic process"/>
    <property type="evidence" value="ECO:0007669"/>
    <property type="project" value="TreeGrafter"/>
</dbReference>
<comment type="caution">
    <text evidence="17">The sequence shown here is derived from an EMBL/GenBank/DDBJ whole genome shotgun (WGS) entry which is preliminary data.</text>
</comment>
<keyword evidence="14 15" id="KW-0349">Heme</keyword>
<dbReference type="Proteomes" id="UP001206925">
    <property type="component" value="Unassembled WGS sequence"/>
</dbReference>
<evidence type="ECO:0000256" key="9">
    <source>
        <dbReference type="ARBA" id="ARBA00037910"/>
    </source>
</evidence>
<dbReference type="PROSITE" id="PS00086">
    <property type="entry name" value="CYTOCHROME_P450"/>
    <property type="match status" value="1"/>
</dbReference>
<evidence type="ECO:0000256" key="6">
    <source>
        <dbReference type="ARBA" id="ARBA00023002"/>
    </source>
</evidence>
<proteinExistence type="inferred from homology"/>
<dbReference type="GO" id="GO:0016132">
    <property type="term" value="P:brassinosteroid biosynthetic process"/>
    <property type="evidence" value="ECO:0007669"/>
    <property type="project" value="TreeGrafter"/>
</dbReference>
<feature type="transmembrane region" description="Helical" evidence="16">
    <location>
        <begin position="6"/>
        <end position="30"/>
    </location>
</feature>
<evidence type="ECO:0000256" key="15">
    <source>
        <dbReference type="RuleBase" id="RU000461"/>
    </source>
</evidence>
<dbReference type="EMBL" id="JAMZMK010011180">
    <property type="protein sequence ID" value="KAI7728633.1"/>
    <property type="molecule type" value="Genomic_DNA"/>
</dbReference>
<dbReference type="GO" id="GO:0016705">
    <property type="term" value="F:oxidoreductase activity, acting on paired donors, with incorporation or reduction of molecular oxygen"/>
    <property type="evidence" value="ECO:0007669"/>
    <property type="project" value="InterPro"/>
</dbReference>
<accession>A0AAD5BUD6</accession>
<dbReference type="PRINTS" id="PR00463">
    <property type="entry name" value="EP450I"/>
</dbReference>
<evidence type="ECO:0000256" key="10">
    <source>
        <dbReference type="ARBA" id="ARBA00052777"/>
    </source>
</evidence>
<sequence length="493" mass="56606">MGVFWMVIFVGFVGFIFGLTLNHFLPLLFIKNNKLGDLPRGSFGYLPLLGETLAFLNPHPSTTIGSFLQEHCSRYGKVFKSHLFFSPTIVSCDQELNYFILQNEDKLFECSYPKPIHGVLGKISMLVVVGDTHKRLRNAALSLVSTTKSKHDFLTYIEKTTLQILDSWKDKKQVIFCQEARKFTFNVIVKQVLGLTPEEPQTVEILEDFLTFMRGLISFPLYIPGTPYANAVKARIRISSSVKQIIKERRRNNIISNNNYNICENKNINSHKKESDFLEILLGVDTLSEDEKVSFVLDALLGGYETTSILMALVVHFVAKSRAAFEQLKVEHASIRSKKNKDESLNWEDYKMMTFTQNIINEALRYGNIVKFLHRKALKDIKFKDYLIPAGWKVLPILSTVHLDPSIHSSPLEFYPWRWETQRQDQTSKKFTPFGGGSRCCPGSELARVEVAFFLHHLVQNFRWSVEGDDQPIAYPYVEFQRGLVLNVEHFAL</sequence>
<keyword evidence="7 14" id="KW-0408">Iron</keyword>
<dbReference type="GO" id="GO:0004497">
    <property type="term" value="F:monooxygenase activity"/>
    <property type="evidence" value="ECO:0007669"/>
    <property type="project" value="UniProtKB-KW"/>
</dbReference>
<comment type="subcellular location">
    <subcellularLocation>
        <location evidence="1">Membrane</location>
        <topology evidence="1">Single-pass membrane protein</topology>
    </subcellularLocation>
</comment>
<keyword evidence="8 16" id="KW-0472">Membrane</keyword>
<evidence type="ECO:0000256" key="4">
    <source>
        <dbReference type="ARBA" id="ARBA00022723"/>
    </source>
</evidence>
<evidence type="ECO:0000256" key="7">
    <source>
        <dbReference type="ARBA" id="ARBA00023004"/>
    </source>
</evidence>
<comment type="pathway">
    <text evidence="2">Hormone biosynthesis.</text>
</comment>
<dbReference type="InterPro" id="IPR036396">
    <property type="entry name" value="Cyt_P450_sf"/>
</dbReference>
<evidence type="ECO:0000256" key="12">
    <source>
        <dbReference type="ARBA" id="ARBA00067336"/>
    </source>
</evidence>
<dbReference type="Gene3D" id="1.10.630.10">
    <property type="entry name" value="Cytochrome P450"/>
    <property type="match status" value="1"/>
</dbReference>
<dbReference type="FunFam" id="1.10.630.10:FF:000057">
    <property type="entry name" value="Cytochrome P450 724B1"/>
    <property type="match status" value="1"/>
</dbReference>
<comment type="cofactor">
    <cofactor evidence="14">
        <name>heme</name>
        <dbReference type="ChEBI" id="CHEBI:30413"/>
    </cofactor>
</comment>
<keyword evidence="5 16" id="KW-1133">Transmembrane helix</keyword>
<evidence type="ECO:0000256" key="1">
    <source>
        <dbReference type="ARBA" id="ARBA00004167"/>
    </source>
</evidence>
<keyword evidence="18" id="KW-1185">Reference proteome</keyword>
<comment type="pathway">
    <text evidence="9">Plant hormone biosynthesis; brassinosteroid biosynthesis.</text>
</comment>
<evidence type="ECO:0000256" key="8">
    <source>
        <dbReference type="ARBA" id="ARBA00023136"/>
    </source>
</evidence>
<evidence type="ECO:0000256" key="2">
    <source>
        <dbReference type="ARBA" id="ARBA00004972"/>
    </source>
</evidence>
<dbReference type="PANTHER" id="PTHR24286">
    <property type="entry name" value="CYTOCHROME P450 26"/>
    <property type="match status" value="1"/>
</dbReference>
<dbReference type="InterPro" id="IPR017972">
    <property type="entry name" value="Cyt_P450_CS"/>
</dbReference>
<dbReference type="GO" id="GO:0010268">
    <property type="term" value="P:brassinosteroid homeostasis"/>
    <property type="evidence" value="ECO:0007669"/>
    <property type="project" value="TreeGrafter"/>
</dbReference>